<evidence type="ECO:0000313" key="3">
    <source>
        <dbReference type="Proteomes" id="UP000265703"/>
    </source>
</evidence>
<protein>
    <submittedName>
        <fullName evidence="2">Uncharacterized protein</fullName>
    </submittedName>
</protein>
<dbReference type="OrthoDB" id="2492228at2759"/>
<keyword evidence="3" id="KW-1185">Reference proteome</keyword>
<feature type="region of interest" description="Disordered" evidence="1">
    <location>
        <begin position="1"/>
        <end position="159"/>
    </location>
</feature>
<feature type="compositionally biased region" description="Low complexity" evidence="1">
    <location>
        <begin position="73"/>
        <end position="120"/>
    </location>
</feature>
<feature type="compositionally biased region" description="Basic residues" evidence="1">
    <location>
        <begin position="1"/>
        <end position="11"/>
    </location>
</feature>
<feature type="compositionally biased region" description="Low complexity" evidence="1">
    <location>
        <begin position="130"/>
        <end position="155"/>
    </location>
</feature>
<accession>A0A397TEE0</accession>
<organism evidence="2 3">
    <name type="scientific">Glomus cerebriforme</name>
    <dbReference type="NCBI Taxonomy" id="658196"/>
    <lineage>
        <taxon>Eukaryota</taxon>
        <taxon>Fungi</taxon>
        <taxon>Fungi incertae sedis</taxon>
        <taxon>Mucoromycota</taxon>
        <taxon>Glomeromycotina</taxon>
        <taxon>Glomeromycetes</taxon>
        <taxon>Glomerales</taxon>
        <taxon>Glomeraceae</taxon>
        <taxon>Glomus</taxon>
    </lineage>
</organism>
<reference evidence="2 3" key="1">
    <citation type="submission" date="2018-06" db="EMBL/GenBank/DDBJ databases">
        <title>Comparative genomics reveals the genomic features of Rhizophagus irregularis, R. cerebriforme, R. diaphanum and Gigaspora rosea, and their symbiotic lifestyle signature.</title>
        <authorList>
            <person name="Morin E."/>
            <person name="San Clemente H."/>
            <person name="Chen E.C.H."/>
            <person name="De La Providencia I."/>
            <person name="Hainaut M."/>
            <person name="Kuo A."/>
            <person name="Kohler A."/>
            <person name="Murat C."/>
            <person name="Tang N."/>
            <person name="Roy S."/>
            <person name="Loubradou J."/>
            <person name="Henrissat B."/>
            <person name="Grigoriev I.V."/>
            <person name="Corradi N."/>
            <person name="Roux C."/>
            <person name="Martin F.M."/>
        </authorList>
    </citation>
    <scope>NUCLEOTIDE SEQUENCE [LARGE SCALE GENOMIC DNA]</scope>
    <source>
        <strain evidence="2 3">DAOM 227022</strain>
    </source>
</reference>
<sequence>MSSMRSFKKRAMEKLATSNINKRDRKKKEEIIILDDDLDNLLTNTDDNVSQSKNDSDSNILNDGNGQHEDNDQNNGQNDDNSQNNGQSNDDGQNNGQSNDDNQNNSQNNDDGQNNSQSNDDGPDSDDDSFSGNDYNGFNDNSNNFNDGFNNNYNDLNDDEEAAEMGTNNQNSRSNILQSGLTNMISSKITDSRSSSHILNDYTPSRTRDSRSDRNFKMISEKSTFDYMPLNGARSSIPRANSPFDYIPSNRTASRLIPLGPKNNTINIFNNITLTQDVMNFNTVGKIIPSPFNEMTTYQLYSWLCANPNVLQMTINMNSLMKTMATKGLQTITTISNGFSISSQEDKKRQV</sequence>
<comment type="caution">
    <text evidence="2">The sequence shown here is derived from an EMBL/GenBank/DDBJ whole genome shotgun (WGS) entry which is preliminary data.</text>
</comment>
<dbReference type="EMBL" id="QKYT01000043">
    <property type="protein sequence ID" value="RIA96603.1"/>
    <property type="molecule type" value="Genomic_DNA"/>
</dbReference>
<feature type="region of interest" description="Disordered" evidence="1">
    <location>
        <begin position="187"/>
        <end position="212"/>
    </location>
</feature>
<evidence type="ECO:0000256" key="1">
    <source>
        <dbReference type="SAM" id="MobiDB-lite"/>
    </source>
</evidence>
<name>A0A397TEE0_9GLOM</name>
<proteinExistence type="predicted"/>
<evidence type="ECO:0000313" key="2">
    <source>
        <dbReference type="EMBL" id="RIA96603.1"/>
    </source>
</evidence>
<dbReference type="Proteomes" id="UP000265703">
    <property type="component" value="Unassembled WGS sequence"/>
</dbReference>
<feature type="compositionally biased region" description="Polar residues" evidence="1">
    <location>
        <begin position="48"/>
        <end position="61"/>
    </location>
</feature>
<gene>
    <name evidence="2" type="ORF">C1645_815296</name>
</gene>
<dbReference type="AlphaFoldDB" id="A0A397TEE0"/>
<feature type="compositionally biased region" description="Low complexity" evidence="1">
    <location>
        <begin position="187"/>
        <end position="198"/>
    </location>
</feature>